<dbReference type="Pfam" id="PF06628">
    <property type="entry name" value="Catalase-rel"/>
    <property type="match status" value="1"/>
</dbReference>
<dbReference type="GO" id="GO:0020037">
    <property type="term" value="F:heme binding"/>
    <property type="evidence" value="ECO:0007669"/>
    <property type="project" value="InterPro"/>
</dbReference>
<name>A0A5B7GTE2_PORTR</name>
<reference evidence="2 3" key="1">
    <citation type="submission" date="2019-05" db="EMBL/GenBank/DDBJ databases">
        <title>Another draft genome of Portunus trituberculatus and its Hox gene families provides insights of decapod evolution.</title>
        <authorList>
            <person name="Jeong J.-H."/>
            <person name="Song I."/>
            <person name="Kim S."/>
            <person name="Choi T."/>
            <person name="Kim D."/>
            <person name="Ryu S."/>
            <person name="Kim W."/>
        </authorList>
    </citation>
    <scope>NUCLEOTIDE SEQUENCE [LARGE SCALE GENOMIC DNA]</scope>
    <source>
        <tissue evidence="2">Muscle</tissue>
    </source>
</reference>
<dbReference type="SUPFAM" id="SSF56634">
    <property type="entry name" value="Heme-dependent catalase-like"/>
    <property type="match status" value="1"/>
</dbReference>
<dbReference type="InterPro" id="IPR010582">
    <property type="entry name" value="Catalase_immune_responsive"/>
</dbReference>
<evidence type="ECO:0000313" key="2">
    <source>
        <dbReference type="EMBL" id="MPC60278.1"/>
    </source>
</evidence>
<dbReference type="InterPro" id="IPR020835">
    <property type="entry name" value="Catalase_sf"/>
</dbReference>
<accession>A0A5B7GTE2</accession>
<keyword evidence="3" id="KW-1185">Reference proteome</keyword>
<organism evidence="2 3">
    <name type="scientific">Portunus trituberculatus</name>
    <name type="common">Swimming crab</name>
    <name type="synonym">Neptunus trituberculatus</name>
    <dbReference type="NCBI Taxonomy" id="210409"/>
    <lineage>
        <taxon>Eukaryota</taxon>
        <taxon>Metazoa</taxon>
        <taxon>Ecdysozoa</taxon>
        <taxon>Arthropoda</taxon>
        <taxon>Crustacea</taxon>
        <taxon>Multicrustacea</taxon>
        <taxon>Malacostraca</taxon>
        <taxon>Eumalacostraca</taxon>
        <taxon>Eucarida</taxon>
        <taxon>Decapoda</taxon>
        <taxon>Pleocyemata</taxon>
        <taxon>Brachyura</taxon>
        <taxon>Eubrachyura</taxon>
        <taxon>Portunoidea</taxon>
        <taxon>Portunidae</taxon>
        <taxon>Portuninae</taxon>
        <taxon>Portunus</taxon>
    </lineage>
</organism>
<comment type="caution">
    <text evidence="2">The sequence shown here is derived from an EMBL/GenBank/DDBJ whole genome shotgun (WGS) entry which is preliminary data.</text>
</comment>
<dbReference type="Gene3D" id="1.20.1370.60">
    <property type="match status" value="1"/>
</dbReference>
<dbReference type="Proteomes" id="UP000324222">
    <property type="component" value="Unassembled WGS sequence"/>
</dbReference>
<dbReference type="AlphaFoldDB" id="A0A5B7GTE2"/>
<sequence>MFGNGSSEGTSAMGVPLEGVLNEEERQRLVNNIAGHLVNAQEFLQERAIKNFSQACPEYGAGIRSALNRIKAAQSSNSSAIHAVAASNAKL</sequence>
<protein>
    <submittedName>
        <fullName evidence="2">Catalase</fullName>
    </submittedName>
</protein>
<dbReference type="OrthoDB" id="6880011at2759"/>
<gene>
    <name evidence="2" type="primary">CAT_2</name>
    <name evidence="2" type="ORF">E2C01_054317</name>
</gene>
<feature type="domain" description="Catalase immune-responsive" evidence="1">
    <location>
        <begin position="20"/>
        <end position="67"/>
    </location>
</feature>
<evidence type="ECO:0000259" key="1">
    <source>
        <dbReference type="Pfam" id="PF06628"/>
    </source>
</evidence>
<evidence type="ECO:0000313" key="3">
    <source>
        <dbReference type="Proteomes" id="UP000324222"/>
    </source>
</evidence>
<dbReference type="EMBL" id="VSRR010017351">
    <property type="protein sequence ID" value="MPC60278.1"/>
    <property type="molecule type" value="Genomic_DNA"/>
</dbReference>
<proteinExistence type="predicted"/>